<comment type="similarity">
    <text evidence="8">Belongs to the MurJ/MviN family.</text>
</comment>
<dbReference type="HAMAP" id="MF_02078">
    <property type="entry name" value="MurJ_MviN"/>
    <property type="match status" value="1"/>
</dbReference>
<feature type="transmembrane region" description="Helical" evidence="8">
    <location>
        <begin position="516"/>
        <end position="536"/>
    </location>
</feature>
<dbReference type="Pfam" id="PF03023">
    <property type="entry name" value="MurJ"/>
    <property type="match status" value="1"/>
</dbReference>
<reference evidence="9 10" key="1">
    <citation type="journal article" date="2015" name="Nature">
        <title>rRNA introns, odd ribosomes, and small enigmatic genomes across a large radiation of phyla.</title>
        <authorList>
            <person name="Brown C.T."/>
            <person name="Hug L.A."/>
            <person name="Thomas B.C."/>
            <person name="Sharon I."/>
            <person name="Castelle C.J."/>
            <person name="Singh A."/>
            <person name="Wilkins M.J."/>
            <person name="Williams K.H."/>
            <person name="Banfield J.F."/>
        </authorList>
    </citation>
    <scope>NUCLEOTIDE SEQUENCE [LARGE SCALE GENOMIC DNA]</scope>
</reference>
<accession>A0A0G1RLH4</accession>
<dbReference type="PRINTS" id="PR01806">
    <property type="entry name" value="VIRFACTRMVIN"/>
</dbReference>
<evidence type="ECO:0000256" key="7">
    <source>
        <dbReference type="ARBA" id="ARBA00023136"/>
    </source>
</evidence>
<dbReference type="PANTHER" id="PTHR47019:SF1">
    <property type="entry name" value="LIPID II FLIPPASE MURJ"/>
    <property type="match status" value="1"/>
</dbReference>
<feature type="transmembrane region" description="Helical" evidence="8">
    <location>
        <begin position="384"/>
        <end position="406"/>
    </location>
</feature>
<dbReference type="GO" id="GO:0008360">
    <property type="term" value="P:regulation of cell shape"/>
    <property type="evidence" value="ECO:0007669"/>
    <property type="project" value="UniProtKB-KW"/>
</dbReference>
<comment type="caution">
    <text evidence="9">The sequence shown here is derived from an EMBL/GenBank/DDBJ whole genome shotgun (WGS) entry which is preliminary data.</text>
</comment>
<feature type="transmembrane region" description="Helical" evidence="8">
    <location>
        <begin position="120"/>
        <end position="144"/>
    </location>
</feature>
<evidence type="ECO:0000256" key="4">
    <source>
        <dbReference type="ARBA" id="ARBA00022960"/>
    </source>
</evidence>
<feature type="transmembrane region" description="Helical" evidence="8">
    <location>
        <begin position="80"/>
        <end position="100"/>
    </location>
</feature>
<dbReference type="GO" id="GO:0005886">
    <property type="term" value="C:plasma membrane"/>
    <property type="evidence" value="ECO:0007669"/>
    <property type="project" value="UniProtKB-SubCell"/>
</dbReference>
<dbReference type="GO" id="GO:0009252">
    <property type="term" value="P:peptidoglycan biosynthetic process"/>
    <property type="evidence" value="ECO:0007669"/>
    <property type="project" value="UniProtKB-UniRule"/>
</dbReference>
<dbReference type="GO" id="GO:0015648">
    <property type="term" value="F:lipid-linked peptidoglycan transporter activity"/>
    <property type="evidence" value="ECO:0007669"/>
    <property type="project" value="UniProtKB-UniRule"/>
</dbReference>
<comment type="pathway">
    <text evidence="8">Cell wall biogenesis; peptidoglycan biosynthesis.</text>
</comment>
<proteinExistence type="inferred from homology"/>
<dbReference type="InterPro" id="IPR004268">
    <property type="entry name" value="MurJ"/>
</dbReference>
<evidence type="ECO:0000256" key="2">
    <source>
        <dbReference type="ARBA" id="ARBA00022475"/>
    </source>
</evidence>
<sequence>MDSVCFGRPVQALVYFHQVLHRRVFAHFRDRFPERPLNLRVNPSFLFVSPQFPDCAFSYRHIRHIISHMRDIFFRRQNHILSAAFIIMATYGLSHLIGLVKTRLLISSFFSAQSQLLDVYYAAFVIPDTIFQLLVIGSLSAAFIPTFTKYLAKDEKEAWTMTSTTMNLIILVFTLLSTAIFIFAYPLSRLIAPGFTLSQISVMVQLLRVMLVAQIFFSISGFLTGIIQSHQRFLIPALAPVAYNLGIIAGIIFLSPTLGILGPALGVVLGAVLHMLIQLPLAIRLGFRPSFSLNFSHPGVREVGRLMPPRVLALGIDQVEQFVAVTLASLLAPGSLSLLNASRLLFTIPTSLFGVTIGQAAFPQLSKEAAHSDLDQFRATLISSFLQIAFVALPLSTLFIILRIPIVRIIFGAKTFPWAATLLTGKTLAILCASAAFYAVMQLVIRGFYALHDTRTPLFVGFLAAIFSSLLSIFAVTWLGWGILGIAVAISTTAIIETLALSWILYRRISVASHKVFIPLTKMIFISFVTGVFLWIPMRLLDQFVFDTTRTVPLLLLTGITSLIGFSVYCLLSQIFRIQELTTFFNLIKRITKWKDILSPTTSEPVILPAPDQN</sequence>
<keyword evidence="4 8" id="KW-0133">Cell shape</keyword>
<dbReference type="InterPro" id="IPR051050">
    <property type="entry name" value="Lipid_II_flippase_MurJ/MviN"/>
</dbReference>
<feature type="transmembrane region" description="Helical" evidence="8">
    <location>
        <begin position="418"/>
        <end position="445"/>
    </location>
</feature>
<name>A0A0G1RLH4_9BACT</name>
<keyword evidence="3 8" id="KW-0812">Transmembrane</keyword>
<evidence type="ECO:0000256" key="1">
    <source>
        <dbReference type="ARBA" id="ARBA00004651"/>
    </source>
</evidence>
<dbReference type="GO" id="GO:0034204">
    <property type="term" value="P:lipid translocation"/>
    <property type="evidence" value="ECO:0007669"/>
    <property type="project" value="TreeGrafter"/>
</dbReference>
<dbReference type="PANTHER" id="PTHR47019">
    <property type="entry name" value="LIPID II FLIPPASE MURJ"/>
    <property type="match status" value="1"/>
</dbReference>
<evidence type="ECO:0000256" key="5">
    <source>
        <dbReference type="ARBA" id="ARBA00022984"/>
    </source>
</evidence>
<dbReference type="NCBIfam" id="TIGR01695">
    <property type="entry name" value="murJ_mviN"/>
    <property type="match status" value="1"/>
</dbReference>
<feature type="transmembrane region" description="Helical" evidence="8">
    <location>
        <begin position="205"/>
        <end position="226"/>
    </location>
</feature>
<evidence type="ECO:0000256" key="3">
    <source>
        <dbReference type="ARBA" id="ARBA00022692"/>
    </source>
</evidence>
<organism evidence="9 10">
    <name type="scientific">Candidatus Amesbacteria bacterium GW2011_GWA2_47_11b</name>
    <dbReference type="NCBI Taxonomy" id="1618358"/>
    <lineage>
        <taxon>Bacteria</taxon>
        <taxon>Candidatus Amesiibacteriota</taxon>
    </lineage>
</organism>
<protein>
    <recommendedName>
        <fullName evidence="8">Probable lipid II flippase MurJ</fullName>
    </recommendedName>
</protein>
<keyword evidence="6 8" id="KW-1133">Transmembrane helix</keyword>
<dbReference type="UniPathway" id="UPA00219"/>
<feature type="transmembrane region" description="Helical" evidence="8">
    <location>
        <begin position="457"/>
        <end position="475"/>
    </location>
</feature>
<dbReference type="AlphaFoldDB" id="A0A0G1RLH4"/>
<evidence type="ECO:0000313" key="10">
    <source>
        <dbReference type="Proteomes" id="UP000034307"/>
    </source>
</evidence>
<feature type="transmembrane region" description="Helical" evidence="8">
    <location>
        <begin position="233"/>
        <end position="254"/>
    </location>
</feature>
<dbReference type="CDD" id="cd13123">
    <property type="entry name" value="MATE_MurJ_like"/>
    <property type="match status" value="1"/>
</dbReference>
<keyword evidence="2 8" id="KW-1003">Cell membrane</keyword>
<comment type="function">
    <text evidence="8">Involved in peptidoglycan biosynthesis. Transports lipid-linked peptidoglycan precursors from the inner to the outer leaflet of the cytoplasmic membrane.</text>
</comment>
<feature type="transmembrane region" description="Helical" evidence="8">
    <location>
        <begin position="165"/>
        <end position="185"/>
    </location>
</feature>
<feature type="transmembrane region" description="Helical" evidence="8">
    <location>
        <begin position="260"/>
        <end position="283"/>
    </location>
</feature>
<comment type="subcellular location">
    <subcellularLocation>
        <location evidence="1 8">Cell membrane</location>
        <topology evidence="1 8">Multi-pass membrane protein</topology>
    </subcellularLocation>
</comment>
<evidence type="ECO:0000256" key="8">
    <source>
        <dbReference type="HAMAP-Rule" id="MF_02078"/>
    </source>
</evidence>
<dbReference type="STRING" id="1618358.UX80_C0007G0015"/>
<evidence type="ECO:0000256" key="6">
    <source>
        <dbReference type="ARBA" id="ARBA00022989"/>
    </source>
</evidence>
<keyword evidence="7 8" id="KW-0472">Membrane</keyword>
<gene>
    <name evidence="8" type="primary">murJ</name>
    <name evidence="9" type="ORF">UX80_C0007G0015</name>
</gene>
<keyword evidence="5 8" id="KW-0573">Peptidoglycan synthesis</keyword>
<feature type="transmembrane region" description="Helical" evidence="8">
    <location>
        <begin position="551"/>
        <end position="572"/>
    </location>
</feature>
<keyword evidence="8" id="KW-0813">Transport</keyword>
<keyword evidence="8" id="KW-0961">Cell wall biogenesis/degradation</keyword>
<feature type="transmembrane region" description="Helical" evidence="8">
    <location>
        <begin position="481"/>
        <end position="504"/>
    </location>
</feature>
<dbReference type="GO" id="GO:0071555">
    <property type="term" value="P:cell wall organization"/>
    <property type="evidence" value="ECO:0007669"/>
    <property type="project" value="UniProtKB-KW"/>
</dbReference>
<evidence type="ECO:0000313" key="9">
    <source>
        <dbReference type="EMBL" id="KKU57986.1"/>
    </source>
</evidence>
<dbReference type="Proteomes" id="UP000034307">
    <property type="component" value="Unassembled WGS sequence"/>
</dbReference>
<dbReference type="EMBL" id="LCNO01000007">
    <property type="protein sequence ID" value="KKU57986.1"/>
    <property type="molecule type" value="Genomic_DNA"/>
</dbReference>